<dbReference type="EMBL" id="CH445345">
    <property type="protein sequence ID" value="EAT80463.1"/>
    <property type="molecule type" value="Genomic_DNA"/>
</dbReference>
<gene>
    <name evidence="1" type="ORF">SNOG_12051</name>
</gene>
<evidence type="ECO:0008006" key="3">
    <source>
        <dbReference type="Google" id="ProtNLM"/>
    </source>
</evidence>
<name>Q0U863_PHANO</name>
<reference evidence="2" key="1">
    <citation type="journal article" date="2007" name="Plant Cell">
        <title>Dothideomycete-plant interactions illuminated by genome sequencing and EST analysis of the wheat pathogen Stagonospora nodorum.</title>
        <authorList>
            <person name="Hane J.K."/>
            <person name="Lowe R.G."/>
            <person name="Solomon P.S."/>
            <person name="Tan K.C."/>
            <person name="Schoch C.L."/>
            <person name="Spatafora J.W."/>
            <person name="Crous P.W."/>
            <person name="Kodira C."/>
            <person name="Birren B.W."/>
            <person name="Galagan J.E."/>
            <person name="Torriani S.F."/>
            <person name="McDonald B.A."/>
            <person name="Oliver R.P."/>
        </authorList>
    </citation>
    <scope>NUCLEOTIDE SEQUENCE [LARGE SCALE GENOMIC DNA]</scope>
    <source>
        <strain evidence="2">SN15 / ATCC MYA-4574 / FGSC 10173</strain>
    </source>
</reference>
<dbReference type="RefSeq" id="XP_001802284.1">
    <property type="nucleotide sequence ID" value="XM_001802232.1"/>
</dbReference>
<organism evidence="1 2">
    <name type="scientific">Phaeosphaeria nodorum (strain SN15 / ATCC MYA-4574 / FGSC 10173)</name>
    <name type="common">Glume blotch fungus</name>
    <name type="synonym">Parastagonospora nodorum</name>
    <dbReference type="NCBI Taxonomy" id="321614"/>
    <lineage>
        <taxon>Eukaryota</taxon>
        <taxon>Fungi</taxon>
        <taxon>Dikarya</taxon>
        <taxon>Ascomycota</taxon>
        <taxon>Pezizomycotina</taxon>
        <taxon>Dothideomycetes</taxon>
        <taxon>Pleosporomycetidae</taxon>
        <taxon>Pleosporales</taxon>
        <taxon>Pleosporineae</taxon>
        <taxon>Phaeosphaeriaceae</taxon>
        <taxon>Parastagonospora</taxon>
    </lineage>
</organism>
<accession>Q0U863</accession>
<dbReference type="KEGG" id="pno:SNOG_12051"/>
<dbReference type="PANTHER" id="PTHR38886">
    <property type="entry name" value="SESA DOMAIN-CONTAINING PROTEIN"/>
    <property type="match status" value="1"/>
</dbReference>
<sequence>MADFGWSASCILEAIKLSNKIRKALQDAGGAREQYTEAASFLTQFECVFKELEIHINDGRNTEYREAIEQQLKLMEPPWTRLQVILGKYENSLGDKSTKSKLKMVPRKVQWALKELNEAVRKGRDQVRGPLHGVSLLLQMQSMITIRDIDEKCQRIIDDLETADFARALQQDFAQLHLHTEEGTRNQTDIQKDLAQLRQTLHQQHAVILAALPVKTEAASISHVNADIETYQTSELTASVARCLDNYEDQGNAIVTVYAELQNQQASLEKVQKALQSLVRHTEQPTNEEYSRLSTATGWYEIGDAISTIRVAAFTASMFALGYHSRTAISAFNSSAQRIEQGTIQPEVKGRGRKSDELWTAEFARQNDASQPSAVEVPYSRIAKTYSTVDCTESTVNTTEKCVGSYYEKS</sequence>
<dbReference type="InParanoid" id="Q0U863"/>
<evidence type="ECO:0000313" key="2">
    <source>
        <dbReference type="Proteomes" id="UP000001055"/>
    </source>
</evidence>
<protein>
    <recommendedName>
        <fullName evidence="3">Fungal N-terminal domain-containing protein</fullName>
    </recommendedName>
</protein>
<dbReference type="VEuPathDB" id="FungiDB:JI435_120510"/>
<dbReference type="AlphaFoldDB" id="Q0U863"/>
<proteinExistence type="predicted"/>
<evidence type="ECO:0000313" key="1">
    <source>
        <dbReference type="EMBL" id="EAT80463.1"/>
    </source>
</evidence>
<dbReference type="GeneID" id="5979194"/>
<dbReference type="PANTHER" id="PTHR38886:SF1">
    <property type="entry name" value="NACHT-NTPASE AND P-LOOP NTPASES N-TERMINAL DOMAIN-CONTAINING PROTEIN"/>
    <property type="match status" value="1"/>
</dbReference>
<dbReference type="Proteomes" id="UP000001055">
    <property type="component" value="Unassembled WGS sequence"/>
</dbReference>